<dbReference type="Gramene" id="Manes.05G113600.4.v8.1">
    <property type="protein sequence ID" value="Manes.05G113600.4.v8.1.CDS"/>
    <property type="gene ID" value="Manes.05G113600.v8.1"/>
</dbReference>
<proteinExistence type="predicted"/>
<evidence type="ECO:0000313" key="4">
    <source>
        <dbReference type="Proteomes" id="UP000091857"/>
    </source>
</evidence>
<dbReference type="Proteomes" id="UP000091857">
    <property type="component" value="Chromosome 5"/>
</dbReference>
<dbReference type="Gramene" id="Manes.05G113600.3.v8.1">
    <property type="protein sequence ID" value="Manes.05G113600.3.v8.1.CDS"/>
    <property type="gene ID" value="Manes.05G113600.v8.1"/>
</dbReference>
<feature type="compositionally biased region" description="Acidic residues" evidence="2">
    <location>
        <begin position="199"/>
        <end position="208"/>
    </location>
</feature>
<organism evidence="3 4">
    <name type="scientific">Manihot esculenta</name>
    <name type="common">Cassava</name>
    <name type="synonym">Jatropha manihot</name>
    <dbReference type="NCBI Taxonomy" id="3983"/>
    <lineage>
        <taxon>Eukaryota</taxon>
        <taxon>Viridiplantae</taxon>
        <taxon>Streptophyta</taxon>
        <taxon>Embryophyta</taxon>
        <taxon>Tracheophyta</taxon>
        <taxon>Spermatophyta</taxon>
        <taxon>Magnoliopsida</taxon>
        <taxon>eudicotyledons</taxon>
        <taxon>Gunneridae</taxon>
        <taxon>Pentapetalae</taxon>
        <taxon>rosids</taxon>
        <taxon>fabids</taxon>
        <taxon>Malpighiales</taxon>
        <taxon>Euphorbiaceae</taxon>
        <taxon>Crotonoideae</taxon>
        <taxon>Manihoteae</taxon>
        <taxon>Manihot</taxon>
    </lineage>
</organism>
<keyword evidence="1" id="KW-0175">Coiled coil</keyword>
<feature type="coiled-coil region" evidence="1">
    <location>
        <begin position="637"/>
        <end position="671"/>
    </location>
</feature>
<feature type="compositionally biased region" description="Polar residues" evidence="2">
    <location>
        <begin position="182"/>
        <end position="197"/>
    </location>
</feature>
<feature type="compositionally biased region" description="Pro residues" evidence="2">
    <location>
        <begin position="147"/>
        <end position="159"/>
    </location>
</feature>
<sequence>MEDDDMDSLFEGMVLFTPSQLTDEQKLQQQQQQQNDHNHDHDHDHSNNESHSNVDTSTDTINDTAPSPTSLHKVQEPLDENLFSDLTLQTLTTQLDLVPTSLASTAPSIAAQAPISRQISRKKKKAASLRIGYGREASFDDLSSQSHPPPHPPLPPLPNPHLSADAVNNQNLSLKHDASSVDITQPDKASQSPTSTDLADGDDAELDSSDASIPDSQPLSKDDEFEHVKALISEKLQRSRQLAASVSAASKDAVRRRRKAADDLNLASATHRDLELQLEKACEAEDFEAAERISDSLATVDKERQALHTILKDAEAQCDAIDSKMRDVLESHIVVEQECASLLSNFAKDAENKADSVLKQAQELSSKEMDEWFSANEALEAKKIELDIESHFINEARQAVNVSIEHSIEDCRKEQEILHKQRDVLTDELQKLLALVKDKEKEIAENDTKIKAVEERIADVVSGFQDSKSSIDIKYDNLQAKLSQMHLQSEALTTKRKEIDKFLAEGEGDGAKLRELAKVSEDEAKAYQEVVDLRKSLKLSILKSMEDKVRLAKTEEKLTEDVQILHQEVSTLRASLQELSSTKSNIQQTVASFKQRIFFIDKRIPELEAEKKVAAAARNFKEAARVAAEAKSLTIEKDGVQVDLEGATSKLEKLEEDMKSTVSRLLETEQLISSKEKEVAMARFERLLLIAGAATAERFTALELGDTEEANLLLAEAEAANTEAKKLQPIFNFNEEQFPNLPKHFLSMELVYNLGRRQLEELAASVGLHHND</sequence>
<accession>A0A2C9VWR0</accession>
<dbReference type="AlphaFoldDB" id="A0A2C9VWR0"/>
<gene>
    <name evidence="3" type="ORF">MANES_05G113600v8</name>
</gene>
<dbReference type="Gramene" id="Manes.05G113600.2.v8.1">
    <property type="protein sequence ID" value="Manes.05G113600.2.v8.1.CDS"/>
    <property type="gene ID" value="Manes.05G113600.v8.1"/>
</dbReference>
<feature type="compositionally biased region" description="Basic and acidic residues" evidence="2">
    <location>
        <begin position="36"/>
        <end position="48"/>
    </location>
</feature>
<feature type="region of interest" description="Disordered" evidence="2">
    <location>
        <begin position="1"/>
        <end position="72"/>
    </location>
</feature>
<evidence type="ECO:0000256" key="1">
    <source>
        <dbReference type="SAM" id="Coils"/>
    </source>
</evidence>
<feature type="region of interest" description="Disordered" evidence="2">
    <location>
        <begin position="182"/>
        <end position="223"/>
    </location>
</feature>
<keyword evidence="4" id="KW-1185">Reference proteome</keyword>
<dbReference type="EMBL" id="CM004391">
    <property type="protein sequence ID" value="OAY50164.1"/>
    <property type="molecule type" value="Genomic_DNA"/>
</dbReference>
<feature type="compositionally biased region" description="Polar residues" evidence="2">
    <location>
        <begin position="54"/>
        <end position="72"/>
    </location>
</feature>
<evidence type="ECO:0000256" key="2">
    <source>
        <dbReference type="SAM" id="MobiDB-lite"/>
    </source>
</evidence>
<name>A0A2C9VWR0_MANES</name>
<feature type="coiled-coil region" evidence="1">
    <location>
        <begin position="422"/>
        <end position="456"/>
    </location>
</feature>
<reference evidence="4" key="1">
    <citation type="journal article" date="2016" name="Nat. Biotechnol.">
        <title>Sequencing wild and cultivated cassava and related species reveals extensive interspecific hybridization and genetic diversity.</title>
        <authorList>
            <person name="Bredeson J.V."/>
            <person name="Lyons J.B."/>
            <person name="Prochnik S.E."/>
            <person name="Wu G.A."/>
            <person name="Ha C.M."/>
            <person name="Edsinger-Gonzales E."/>
            <person name="Grimwood J."/>
            <person name="Schmutz J."/>
            <person name="Rabbi I.Y."/>
            <person name="Egesi C."/>
            <person name="Nauluvula P."/>
            <person name="Lebot V."/>
            <person name="Ndunguru J."/>
            <person name="Mkamilo G."/>
            <person name="Bart R.S."/>
            <person name="Setter T.L."/>
            <person name="Gleadow R.M."/>
            <person name="Kulakow P."/>
            <person name="Ferguson M.E."/>
            <person name="Rounsley S."/>
            <person name="Rokhsar D.S."/>
        </authorList>
    </citation>
    <scope>NUCLEOTIDE SEQUENCE [LARGE SCALE GENOMIC DNA]</scope>
    <source>
        <strain evidence="4">cv. AM560-2</strain>
    </source>
</reference>
<dbReference type="PANTHER" id="PTHR38394:SF1">
    <property type="entry name" value="NEUROFILAMENT LIGHT PROTEIN"/>
    <property type="match status" value="1"/>
</dbReference>
<evidence type="ECO:0000313" key="3">
    <source>
        <dbReference type="EMBL" id="OAY50164.1"/>
    </source>
</evidence>
<comment type="caution">
    <text evidence="3">The sequence shown here is derived from an EMBL/GenBank/DDBJ whole genome shotgun (WGS) entry which is preliminary data.</text>
</comment>
<dbReference type="STRING" id="3983.A0A2C9VWR0"/>
<dbReference type="OrthoDB" id="1301563at2759"/>
<evidence type="ECO:0008006" key="5">
    <source>
        <dbReference type="Google" id="ProtNLM"/>
    </source>
</evidence>
<feature type="region of interest" description="Disordered" evidence="2">
    <location>
        <begin position="139"/>
        <end position="165"/>
    </location>
</feature>
<dbReference type="PANTHER" id="PTHR38394">
    <property type="entry name" value="NEUROFILAMENT LIGHT PROTEIN"/>
    <property type="match status" value="1"/>
</dbReference>
<feature type="compositionally biased region" description="Polar residues" evidence="2">
    <location>
        <begin position="209"/>
        <end position="219"/>
    </location>
</feature>
<protein>
    <recommendedName>
        <fullName evidence="5">UVR domain-containing protein</fullName>
    </recommendedName>
</protein>